<feature type="transmembrane region" description="Helical" evidence="1">
    <location>
        <begin position="20"/>
        <end position="40"/>
    </location>
</feature>
<evidence type="ECO:0000256" key="1">
    <source>
        <dbReference type="SAM" id="Phobius"/>
    </source>
</evidence>
<evidence type="ECO:0008006" key="4">
    <source>
        <dbReference type="Google" id="ProtNLM"/>
    </source>
</evidence>
<protein>
    <recommendedName>
        <fullName evidence="4">EamA domain-containing protein</fullName>
    </recommendedName>
</protein>
<evidence type="ECO:0000313" key="3">
    <source>
        <dbReference type="Proteomes" id="UP001054902"/>
    </source>
</evidence>
<reference evidence="2 3" key="1">
    <citation type="journal article" date="2021" name="Sci. Rep.">
        <title>The genome of the diatom Chaetoceros tenuissimus carries an ancient integrated fragment of an extant virus.</title>
        <authorList>
            <person name="Hongo Y."/>
            <person name="Kimura K."/>
            <person name="Takaki Y."/>
            <person name="Yoshida Y."/>
            <person name="Baba S."/>
            <person name="Kobayashi G."/>
            <person name="Nagasaki K."/>
            <person name="Hano T."/>
            <person name="Tomaru Y."/>
        </authorList>
    </citation>
    <scope>NUCLEOTIDE SEQUENCE [LARGE SCALE GENOMIC DNA]</scope>
    <source>
        <strain evidence="2 3">NIES-3715</strain>
    </source>
</reference>
<dbReference type="Proteomes" id="UP001054902">
    <property type="component" value="Unassembled WGS sequence"/>
</dbReference>
<sequence length="157" mass="17593">MITLGSLSANSLKVISNSEGWFFWVTAAVLAVCFLVFPVVSVYQNIVIKNPATFTSINAGLTYLMNVFVGLFCWEDQIINWGGYVLSWSMFLLGIYLVSDADLFEEKITENTEEDIDKNLIRVDEEPDARPNITRFSIVPGTRLESTLTRVNAVIAK</sequence>
<feature type="transmembrane region" description="Helical" evidence="1">
    <location>
        <begin position="52"/>
        <end position="72"/>
    </location>
</feature>
<dbReference type="EMBL" id="BLLK01000062">
    <property type="protein sequence ID" value="GFH58425.1"/>
    <property type="molecule type" value="Genomic_DNA"/>
</dbReference>
<accession>A0AAD3D7V8</accession>
<dbReference type="AlphaFoldDB" id="A0AAD3D7V8"/>
<evidence type="ECO:0000313" key="2">
    <source>
        <dbReference type="EMBL" id="GFH58425.1"/>
    </source>
</evidence>
<name>A0AAD3D7V8_9STRA</name>
<gene>
    <name evidence="2" type="ORF">CTEN210_14901</name>
</gene>
<proteinExistence type="predicted"/>
<comment type="caution">
    <text evidence="2">The sequence shown here is derived from an EMBL/GenBank/DDBJ whole genome shotgun (WGS) entry which is preliminary data.</text>
</comment>
<keyword evidence="1" id="KW-1133">Transmembrane helix</keyword>
<organism evidence="2 3">
    <name type="scientific">Chaetoceros tenuissimus</name>
    <dbReference type="NCBI Taxonomy" id="426638"/>
    <lineage>
        <taxon>Eukaryota</taxon>
        <taxon>Sar</taxon>
        <taxon>Stramenopiles</taxon>
        <taxon>Ochrophyta</taxon>
        <taxon>Bacillariophyta</taxon>
        <taxon>Coscinodiscophyceae</taxon>
        <taxon>Chaetocerotophycidae</taxon>
        <taxon>Chaetocerotales</taxon>
        <taxon>Chaetocerotaceae</taxon>
        <taxon>Chaetoceros</taxon>
    </lineage>
</organism>
<feature type="transmembrane region" description="Helical" evidence="1">
    <location>
        <begin position="78"/>
        <end position="98"/>
    </location>
</feature>
<keyword evidence="1" id="KW-0812">Transmembrane</keyword>
<keyword evidence="3" id="KW-1185">Reference proteome</keyword>
<keyword evidence="1" id="KW-0472">Membrane</keyword>